<protein>
    <submittedName>
        <fullName evidence="1">Uncharacterized protein</fullName>
    </submittedName>
</protein>
<feature type="non-terminal residue" evidence="1">
    <location>
        <position position="1"/>
    </location>
</feature>
<dbReference type="Proteomes" id="UP000215559">
    <property type="component" value="Unassembled WGS sequence"/>
</dbReference>
<evidence type="ECO:0000313" key="2">
    <source>
        <dbReference type="Proteomes" id="UP000215559"/>
    </source>
</evidence>
<organism evidence="1 2">
    <name type="scientific">candidate division WOR-3 bacterium JGI_Cruoil_03_51_56</name>
    <dbReference type="NCBI Taxonomy" id="1973747"/>
    <lineage>
        <taxon>Bacteria</taxon>
        <taxon>Bacteria division WOR-3</taxon>
    </lineage>
</organism>
<dbReference type="Gene3D" id="2.40.360.20">
    <property type="match status" value="1"/>
</dbReference>
<dbReference type="AlphaFoldDB" id="A0A235BVD9"/>
<name>A0A235BVD9_UNCW3</name>
<evidence type="ECO:0000313" key="1">
    <source>
        <dbReference type="EMBL" id="OYD16318.1"/>
    </source>
</evidence>
<dbReference type="EMBL" id="NOZP01000055">
    <property type="protein sequence ID" value="OYD16318.1"/>
    <property type="molecule type" value="Genomic_DNA"/>
</dbReference>
<comment type="caution">
    <text evidence="1">The sequence shown here is derived from an EMBL/GenBank/DDBJ whole genome shotgun (WGS) entry which is preliminary data.</text>
</comment>
<sequence>FLLPGCVKKKPDYFPLTNGARRSMRIYSRRIVGSDTSETTRVRLVSVVQGKKQLPGIGLVWVIEVPRDSGRPSHVYFRKKKDEIVQIVFSKGRKPVKLHYLSLPLSQGDHWYDTESERELFEVVAKETVKLRAGTFPDCYKISVVSTTSNQATLEWFAPDVGPVKWKSRAVWFKDGVRHELVRSAVLVRYQVPAE</sequence>
<accession>A0A235BVD9</accession>
<reference evidence="1 2" key="1">
    <citation type="submission" date="2017-07" db="EMBL/GenBank/DDBJ databases">
        <title>Recovery of genomes from metagenomes via a dereplication, aggregation, and scoring strategy.</title>
        <authorList>
            <person name="Sieber C.M."/>
            <person name="Probst A.J."/>
            <person name="Sharrar A."/>
            <person name="Thomas B.C."/>
            <person name="Hess M."/>
            <person name="Tringe S.G."/>
            <person name="Banfield J.F."/>
        </authorList>
    </citation>
    <scope>NUCLEOTIDE SEQUENCE [LARGE SCALE GENOMIC DNA]</scope>
    <source>
        <strain evidence="1">JGI_Cruoil_03_51_56</strain>
    </source>
</reference>
<gene>
    <name evidence="1" type="ORF">CH330_03045</name>
</gene>
<proteinExistence type="predicted"/>